<comment type="caution">
    <text evidence="2">The sequence shown here is derived from an EMBL/GenBank/DDBJ whole genome shotgun (WGS) entry which is preliminary data.</text>
</comment>
<dbReference type="Proteomes" id="UP001595956">
    <property type="component" value="Unassembled WGS sequence"/>
</dbReference>
<keyword evidence="3" id="KW-1185">Reference proteome</keyword>
<gene>
    <name evidence="2" type="ORF">ACFPKY_00465</name>
</gene>
<dbReference type="InterPro" id="IPR016032">
    <property type="entry name" value="Sig_transdc_resp-reg_C-effctor"/>
</dbReference>
<dbReference type="InterPro" id="IPR051677">
    <property type="entry name" value="AfsR-DnrI-RedD_regulator"/>
</dbReference>
<evidence type="ECO:0000259" key="1">
    <source>
        <dbReference type="SMART" id="SM01043"/>
    </source>
</evidence>
<dbReference type="Gene3D" id="1.10.10.10">
    <property type="entry name" value="Winged helix-like DNA-binding domain superfamily/Winged helix DNA-binding domain"/>
    <property type="match status" value="1"/>
</dbReference>
<reference evidence="3" key="1">
    <citation type="journal article" date="2019" name="Int. J. Syst. Evol. Microbiol.">
        <title>The Global Catalogue of Microorganisms (GCM) 10K type strain sequencing project: providing services to taxonomists for standard genome sequencing and annotation.</title>
        <authorList>
            <consortium name="The Broad Institute Genomics Platform"/>
            <consortium name="The Broad Institute Genome Sequencing Center for Infectious Disease"/>
            <person name="Wu L."/>
            <person name="Ma J."/>
        </authorList>
    </citation>
    <scope>NUCLEOTIDE SEQUENCE [LARGE SCALE GENOMIC DNA]</scope>
    <source>
        <strain evidence="3">KACC 13778</strain>
    </source>
</reference>
<dbReference type="Pfam" id="PF03704">
    <property type="entry name" value="BTAD"/>
    <property type="match status" value="1"/>
</dbReference>
<sequence>MLISQSIRIRLLGGLTVVRPDGTTVPTDQWRTGKTMDLLRLLALADGRPVRPQTLVELLWPAATPERGRGSLRTASSQIRRTIGTNCVVRQPDGLRLLDAWVDAVRYLEATARVAHAARSQQHARVLEVARAAEQLYAGDFRAYDDDSAWAVAERDRIAVARHELLCDAASSALALRLTREAAALSTEAIRVNETSETAHRLLMAAQAGLGETGTALRVFETYRARLATELGADPSRQTQELHLRLLRGETA</sequence>
<dbReference type="InterPro" id="IPR011990">
    <property type="entry name" value="TPR-like_helical_dom_sf"/>
</dbReference>
<organism evidence="2 3">
    <name type="scientific">Nocardioides caricicola</name>
    <dbReference type="NCBI Taxonomy" id="634770"/>
    <lineage>
        <taxon>Bacteria</taxon>
        <taxon>Bacillati</taxon>
        <taxon>Actinomycetota</taxon>
        <taxon>Actinomycetes</taxon>
        <taxon>Propionibacteriales</taxon>
        <taxon>Nocardioidaceae</taxon>
        <taxon>Nocardioides</taxon>
    </lineage>
</organism>
<evidence type="ECO:0000313" key="2">
    <source>
        <dbReference type="EMBL" id="MFC5491548.1"/>
    </source>
</evidence>
<accession>A0ABW0MW21</accession>
<dbReference type="SUPFAM" id="SSF46894">
    <property type="entry name" value="C-terminal effector domain of the bipartite response regulators"/>
    <property type="match status" value="1"/>
</dbReference>
<protein>
    <submittedName>
        <fullName evidence="2">BTAD domain-containing putative transcriptional regulator</fullName>
    </submittedName>
</protein>
<feature type="domain" description="Bacterial transcriptional activator" evidence="1">
    <location>
        <begin position="102"/>
        <end position="247"/>
    </location>
</feature>
<dbReference type="RefSeq" id="WP_345180736.1">
    <property type="nucleotide sequence ID" value="NZ_BAABFQ010000008.1"/>
</dbReference>
<proteinExistence type="predicted"/>
<dbReference type="SMART" id="SM01043">
    <property type="entry name" value="BTAD"/>
    <property type="match status" value="1"/>
</dbReference>
<dbReference type="InterPro" id="IPR036388">
    <property type="entry name" value="WH-like_DNA-bd_sf"/>
</dbReference>
<dbReference type="PANTHER" id="PTHR35807">
    <property type="entry name" value="TRANSCRIPTIONAL REGULATOR REDD-RELATED"/>
    <property type="match status" value="1"/>
</dbReference>
<dbReference type="SUPFAM" id="SSF48452">
    <property type="entry name" value="TPR-like"/>
    <property type="match status" value="1"/>
</dbReference>
<dbReference type="Gene3D" id="1.25.40.10">
    <property type="entry name" value="Tetratricopeptide repeat domain"/>
    <property type="match status" value="1"/>
</dbReference>
<dbReference type="EMBL" id="JBHSMD010000001">
    <property type="protein sequence ID" value="MFC5491548.1"/>
    <property type="molecule type" value="Genomic_DNA"/>
</dbReference>
<dbReference type="InterPro" id="IPR005158">
    <property type="entry name" value="BTAD"/>
</dbReference>
<name>A0ABW0MW21_9ACTN</name>
<evidence type="ECO:0000313" key="3">
    <source>
        <dbReference type="Proteomes" id="UP001595956"/>
    </source>
</evidence>